<protein>
    <submittedName>
        <fullName evidence="1">Uncharacterized protein</fullName>
    </submittedName>
</protein>
<evidence type="ECO:0000313" key="2">
    <source>
        <dbReference type="Proteomes" id="UP001150603"/>
    </source>
</evidence>
<evidence type="ECO:0000313" key="1">
    <source>
        <dbReference type="EMBL" id="KAJ1928333.1"/>
    </source>
</evidence>
<proteinExistence type="predicted"/>
<dbReference type="Proteomes" id="UP001150603">
    <property type="component" value="Unassembled WGS sequence"/>
</dbReference>
<gene>
    <name evidence="1" type="ORF">FBU59_007138</name>
</gene>
<keyword evidence="2" id="KW-1185">Reference proteome</keyword>
<accession>A0ACC1IXU7</accession>
<organism evidence="1 2">
    <name type="scientific">Linderina macrospora</name>
    <dbReference type="NCBI Taxonomy" id="4868"/>
    <lineage>
        <taxon>Eukaryota</taxon>
        <taxon>Fungi</taxon>
        <taxon>Fungi incertae sedis</taxon>
        <taxon>Zoopagomycota</taxon>
        <taxon>Kickxellomycotina</taxon>
        <taxon>Kickxellomycetes</taxon>
        <taxon>Kickxellales</taxon>
        <taxon>Kickxellaceae</taxon>
        <taxon>Linderina</taxon>
    </lineage>
</organism>
<dbReference type="EMBL" id="JANBPW010006664">
    <property type="protein sequence ID" value="KAJ1928333.1"/>
    <property type="molecule type" value="Genomic_DNA"/>
</dbReference>
<sequence length="229" mass="23854">MTTLSNMLTNPSSMYVQISTTVPKGDQEDEPWADTCAGGPAVYSGNWQYKHLRDQGLLTSPTTAAAPWVRTWDNATSTPWLFNPNTNIFISYDDPVSLKAKVDYAAAKGLAGTMLWSMESDYNDELLNVLNSFPDGGSTTTTTKISTTTPATTISATSSVPATASSSTGSGPIAGGSCSSGGAYQCADTTGKSAAYFVCNNSAWLASACGSGTACFQSGSSIYCDWPSA</sequence>
<reference evidence="1" key="1">
    <citation type="submission" date="2022-07" db="EMBL/GenBank/DDBJ databases">
        <title>Phylogenomic reconstructions and comparative analyses of Kickxellomycotina fungi.</title>
        <authorList>
            <person name="Reynolds N.K."/>
            <person name="Stajich J.E."/>
            <person name="Barry K."/>
            <person name="Grigoriev I.V."/>
            <person name="Crous P."/>
            <person name="Smith M.E."/>
        </authorList>
    </citation>
    <scope>NUCLEOTIDE SEQUENCE</scope>
    <source>
        <strain evidence="1">NRRL 5244</strain>
    </source>
</reference>
<comment type="caution">
    <text evidence="1">The sequence shown here is derived from an EMBL/GenBank/DDBJ whole genome shotgun (WGS) entry which is preliminary data.</text>
</comment>
<name>A0ACC1IXU7_9FUNG</name>